<evidence type="ECO:0000313" key="18">
    <source>
        <dbReference type="EMBL" id="BBO83754.1"/>
    </source>
</evidence>
<feature type="domain" description="Tetrapyrrole biosynthesis glutamyl-tRNA reductase dimerisation" evidence="15">
    <location>
        <begin position="323"/>
        <end position="422"/>
    </location>
</feature>
<feature type="site" description="Important for activity" evidence="9 13">
    <location>
        <position position="102"/>
    </location>
</feature>
<dbReference type="SUPFAM" id="SSF69075">
    <property type="entry name" value="Glutamyl tRNA-reductase dimerization domain"/>
    <property type="match status" value="1"/>
</dbReference>
<dbReference type="NCBIfam" id="TIGR01035">
    <property type="entry name" value="hemA"/>
    <property type="match status" value="1"/>
</dbReference>
<dbReference type="InterPro" id="IPR036291">
    <property type="entry name" value="NAD(P)-bd_dom_sf"/>
</dbReference>
<evidence type="ECO:0000256" key="11">
    <source>
        <dbReference type="PIRSR" id="PIRSR000445-2"/>
    </source>
</evidence>
<dbReference type="Pfam" id="PF01488">
    <property type="entry name" value="Shikimate_DH"/>
    <property type="match status" value="1"/>
</dbReference>
<evidence type="ECO:0000256" key="9">
    <source>
        <dbReference type="HAMAP-Rule" id="MF_00087"/>
    </source>
</evidence>
<evidence type="ECO:0000256" key="12">
    <source>
        <dbReference type="PIRSR" id="PIRSR000445-3"/>
    </source>
</evidence>
<evidence type="ECO:0000259" key="17">
    <source>
        <dbReference type="Pfam" id="PF05201"/>
    </source>
</evidence>
<proteinExistence type="inferred from homology"/>
<feature type="binding site" evidence="9 11">
    <location>
        <begin position="117"/>
        <end position="119"/>
    </location>
    <ligand>
        <name>substrate</name>
    </ligand>
</feature>
<feature type="active site" description="Nucleophile" evidence="9 10">
    <location>
        <position position="53"/>
    </location>
</feature>
<dbReference type="AlphaFoldDB" id="A0A5K7ZUA4"/>
<evidence type="ECO:0000256" key="8">
    <source>
        <dbReference type="ARBA" id="ARBA00068659"/>
    </source>
</evidence>
<dbReference type="InterPro" id="IPR015896">
    <property type="entry name" value="4pyrrol_synth_GluRdtase_dimer"/>
</dbReference>
<dbReference type="Proteomes" id="UP000425960">
    <property type="component" value="Chromosome"/>
</dbReference>
<evidence type="ECO:0000259" key="16">
    <source>
        <dbReference type="Pfam" id="PF01488"/>
    </source>
</evidence>
<organism evidence="18 19">
    <name type="scientific">Desulfosarcina ovata subsp. sediminis</name>
    <dbReference type="NCBI Taxonomy" id="885957"/>
    <lineage>
        <taxon>Bacteria</taxon>
        <taxon>Pseudomonadati</taxon>
        <taxon>Thermodesulfobacteriota</taxon>
        <taxon>Desulfobacteria</taxon>
        <taxon>Desulfobacterales</taxon>
        <taxon>Desulfosarcinaceae</taxon>
        <taxon>Desulfosarcina</taxon>
    </lineage>
</organism>
<evidence type="ECO:0000256" key="10">
    <source>
        <dbReference type="PIRSR" id="PIRSR000445-1"/>
    </source>
</evidence>
<evidence type="ECO:0000256" key="1">
    <source>
        <dbReference type="ARBA" id="ARBA00005059"/>
    </source>
</evidence>
<dbReference type="InterPro" id="IPR006151">
    <property type="entry name" value="Shikm_DH/Glu-tRNA_Rdtase"/>
</dbReference>
<dbReference type="UniPathway" id="UPA00251">
    <property type="reaction ID" value="UER00316"/>
</dbReference>
<dbReference type="Pfam" id="PF00745">
    <property type="entry name" value="GlutR_dimer"/>
    <property type="match status" value="1"/>
</dbReference>
<comment type="similarity">
    <text evidence="2 9 14">Belongs to the glutamyl-tRNA reductase family.</text>
</comment>
<keyword evidence="4 9" id="KW-0521">NADP</keyword>
<evidence type="ECO:0000256" key="3">
    <source>
        <dbReference type="ARBA" id="ARBA00012970"/>
    </source>
</evidence>
<reference evidence="18 19" key="1">
    <citation type="submission" date="2019-11" db="EMBL/GenBank/DDBJ databases">
        <title>Comparative genomics of hydrocarbon-degrading Desulfosarcina strains.</title>
        <authorList>
            <person name="Watanabe M."/>
            <person name="Kojima H."/>
            <person name="Fukui M."/>
        </authorList>
    </citation>
    <scope>NUCLEOTIDE SEQUENCE [LARGE SCALE GENOMIC DNA]</scope>
    <source>
        <strain evidence="18 19">28bB2T</strain>
    </source>
</reference>
<sequence length="423" mass="47061">MTMRDIVLIGLNHKTASVDVRECIAFTTDETDRALKMLRENPAIGESVLFSTCNRIELLMAADEGQKAINTAKQFLAAFKNVPIAQFESSLYQYQGDDAVRHTFQVAASLDSMVVGEPQILGQMKAAYRKATLESTSGVILNKLLHRTFFVAKKVRTETGIGDHAVSISYAAIELAKKIFGDLAGKQVMLIGAGEMAELAVDHLIRNRAGTITVANRTFARGVELAERFFGQAIKFEEIVDTIKDVDIVISSTGATDYVLGKAQIKKAMRSRRNRSLFFIDIAVPRDIDPEINRINNAYVYDIDDLKGIVDENVEDRQREATKAQRIIDEAVIGFRKWYDTLAVVPTIVALRGKVEAVARQELEKTLGTLGHLPEGDKQAIKRMTDALVNKILHEPTHFLKKNGCYGDKTATLELTRKLFNLE</sequence>
<keyword evidence="5 9" id="KW-0560">Oxidoreductase</keyword>
<protein>
    <recommendedName>
        <fullName evidence="8 9">Glutamyl-tRNA reductase</fullName>
        <shortName evidence="9">GluTR</shortName>
        <ecNumber evidence="3 9">1.2.1.70</ecNumber>
    </recommendedName>
</protein>
<comment type="miscellaneous">
    <text evidence="9">During catalysis, the active site Cys acts as a nucleophile attacking the alpha-carbonyl group of tRNA-bound glutamate with the formation of a thioester intermediate between enzyme and glutamate, and the concomitant release of tRNA(Glu). The thioester intermediate is finally reduced by direct hydride transfer from NADPH, to form the product GSA.</text>
</comment>
<keyword evidence="6 9" id="KW-0627">Porphyrin biosynthesis</keyword>
<dbReference type="Pfam" id="PF05201">
    <property type="entry name" value="GlutR_N"/>
    <property type="match status" value="1"/>
</dbReference>
<dbReference type="SUPFAM" id="SSF69742">
    <property type="entry name" value="Glutamyl tRNA-reductase catalytic, N-terminal domain"/>
    <property type="match status" value="1"/>
</dbReference>
<evidence type="ECO:0000256" key="14">
    <source>
        <dbReference type="RuleBase" id="RU000584"/>
    </source>
</evidence>
<dbReference type="Gene3D" id="3.40.50.720">
    <property type="entry name" value="NAD(P)-binding Rossmann-like Domain"/>
    <property type="match status" value="1"/>
</dbReference>
<accession>A0A5K7ZUA4</accession>
<gene>
    <name evidence="9 18" type="primary">hemA</name>
    <name evidence="18" type="ORF">DSCO28_43200</name>
</gene>
<dbReference type="PANTHER" id="PTHR43013:SF1">
    <property type="entry name" value="GLUTAMYL-TRNA REDUCTASE"/>
    <property type="match status" value="1"/>
</dbReference>
<dbReference type="HAMAP" id="MF_00087">
    <property type="entry name" value="Glu_tRNA_reductase"/>
    <property type="match status" value="1"/>
</dbReference>
<dbReference type="KEGG" id="dov:DSCO28_43200"/>
<dbReference type="PANTHER" id="PTHR43013">
    <property type="entry name" value="GLUTAMYL-TRNA REDUCTASE"/>
    <property type="match status" value="1"/>
</dbReference>
<dbReference type="InterPro" id="IPR036453">
    <property type="entry name" value="GluRdtase_dimer_dom_sf"/>
</dbReference>
<dbReference type="GO" id="GO:0019353">
    <property type="term" value="P:protoporphyrinogen IX biosynthetic process from glutamate"/>
    <property type="evidence" value="ECO:0007669"/>
    <property type="project" value="TreeGrafter"/>
</dbReference>
<dbReference type="SUPFAM" id="SSF51735">
    <property type="entry name" value="NAD(P)-binding Rossmann-fold domains"/>
    <property type="match status" value="1"/>
</dbReference>
<dbReference type="GO" id="GO:0008883">
    <property type="term" value="F:glutamyl-tRNA reductase activity"/>
    <property type="evidence" value="ECO:0007669"/>
    <property type="project" value="UniProtKB-UniRule"/>
</dbReference>
<dbReference type="PIRSF" id="PIRSF000445">
    <property type="entry name" value="4pyrrol_synth_GluRdtase"/>
    <property type="match status" value="1"/>
</dbReference>
<evidence type="ECO:0000259" key="15">
    <source>
        <dbReference type="Pfam" id="PF00745"/>
    </source>
</evidence>
<comment type="catalytic activity">
    <reaction evidence="7 9 14">
        <text>(S)-4-amino-5-oxopentanoate + tRNA(Glu) + NADP(+) = L-glutamyl-tRNA(Glu) + NADPH + H(+)</text>
        <dbReference type="Rhea" id="RHEA:12344"/>
        <dbReference type="Rhea" id="RHEA-COMP:9663"/>
        <dbReference type="Rhea" id="RHEA-COMP:9680"/>
        <dbReference type="ChEBI" id="CHEBI:15378"/>
        <dbReference type="ChEBI" id="CHEBI:57501"/>
        <dbReference type="ChEBI" id="CHEBI:57783"/>
        <dbReference type="ChEBI" id="CHEBI:58349"/>
        <dbReference type="ChEBI" id="CHEBI:78442"/>
        <dbReference type="ChEBI" id="CHEBI:78520"/>
        <dbReference type="EC" id="1.2.1.70"/>
    </reaction>
</comment>
<dbReference type="EC" id="1.2.1.70" evidence="3 9"/>
<dbReference type="InterPro" id="IPR036343">
    <property type="entry name" value="GluRdtase_N_sf"/>
</dbReference>
<comment type="domain">
    <text evidence="9">Possesses an unusual extended V-shaped dimeric structure with each monomer consisting of three distinct domains arranged along a curved 'spinal' alpha-helix. The N-terminal catalytic domain specifically recognizes the glutamate moiety of the substrate. The second domain is the NADPH-binding domain, and the third C-terminal domain is responsible for dimerization.</text>
</comment>
<comment type="subunit">
    <text evidence="9">Homodimer.</text>
</comment>
<feature type="binding site" evidence="9 11">
    <location>
        <position position="112"/>
    </location>
    <ligand>
        <name>substrate</name>
    </ligand>
</feature>
<dbReference type="GO" id="GO:0050661">
    <property type="term" value="F:NADP binding"/>
    <property type="evidence" value="ECO:0007669"/>
    <property type="project" value="InterPro"/>
</dbReference>
<evidence type="ECO:0000256" key="7">
    <source>
        <dbReference type="ARBA" id="ARBA00047464"/>
    </source>
</evidence>
<feature type="domain" description="Glutamyl-tRNA reductase N-terminal" evidence="17">
    <location>
        <begin position="9"/>
        <end position="159"/>
    </location>
</feature>
<dbReference type="CDD" id="cd05213">
    <property type="entry name" value="NAD_bind_Glutamyl_tRNA_reduct"/>
    <property type="match status" value="1"/>
</dbReference>
<evidence type="ECO:0000256" key="6">
    <source>
        <dbReference type="ARBA" id="ARBA00023244"/>
    </source>
</evidence>
<comment type="pathway">
    <text evidence="1 9 14">Porphyrin-containing compound metabolism; protoporphyrin-IX biosynthesis; 5-aminolevulinate from L-glutamyl-tRNA(Glu): step 1/2.</text>
</comment>
<feature type="domain" description="Quinate/shikimate 5-dehydrogenase/glutamyl-tRNA reductase" evidence="16">
    <location>
        <begin position="174"/>
        <end position="309"/>
    </location>
</feature>
<evidence type="ECO:0000256" key="4">
    <source>
        <dbReference type="ARBA" id="ARBA00022857"/>
    </source>
</evidence>
<dbReference type="InterPro" id="IPR015895">
    <property type="entry name" value="4pyrrol_synth_GluRdtase_N"/>
</dbReference>
<feature type="binding site" evidence="9 12">
    <location>
        <begin position="192"/>
        <end position="197"/>
    </location>
    <ligand>
        <name>NADP(+)</name>
        <dbReference type="ChEBI" id="CHEBI:58349"/>
    </ligand>
</feature>
<comment type="function">
    <text evidence="9">Catalyzes the NADPH-dependent reduction of glutamyl-tRNA(Glu) to glutamate 1-semialdehyde (GSA).</text>
</comment>
<dbReference type="InterPro" id="IPR000343">
    <property type="entry name" value="4pyrrol_synth_GluRdtase"/>
</dbReference>
<evidence type="ECO:0000256" key="13">
    <source>
        <dbReference type="PIRSR" id="PIRSR000445-4"/>
    </source>
</evidence>
<name>A0A5K7ZUA4_9BACT</name>
<evidence type="ECO:0000313" key="19">
    <source>
        <dbReference type="Proteomes" id="UP000425960"/>
    </source>
</evidence>
<evidence type="ECO:0000256" key="5">
    <source>
        <dbReference type="ARBA" id="ARBA00023002"/>
    </source>
</evidence>
<dbReference type="Gene3D" id="3.30.460.30">
    <property type="entry name" value="Glutamyl-tRNA reductase, N-terminal domain"/>
    <property type="match status" value="1"/>
</dbReference>
<dbReference type="EMBL" id="AP021876">
    <property type="protein sequence ID" value="BBO83754.1"/>
    <property type="molecule type" value="Genomic_DNA"/>
</dbReference>
<feature type="binding site" evidence="9 11">
    <location>
        <begin position="52"/>
        <end position="55"/>
    </location>
    <ligand>
        <name>substrate</name>
    </ligand>
</feature>
<feature type="binding site" evidence="9 11">
    <location>
        <position position="123"/>
    </location>
    <ligand>
        <name>substrate</name>
    </ligand>
</feature>
<evidence type="ECO:0000256" key="2">
    <source>
        <dbReference type="ARBA" id="ARBA00005916"/>
    </source>
</evidence>
<dbReference type="FunFam" id="3.30.460.30:FF:000001">
    <property type="entry name" value="Glutamyl-tRNA reductase"/>
    <property type="match status" value="1"/>
</dbReference>
<dbReference type="FunFam" id="3.40.50.720:FF:000031">
    <property type="entry name" value="Glutamyl-tRNA reductase"/>
    <property type="match status" value="1"/>
</dbReference>